<feature type="region of interest" description="Disordered" evidence="1">
    <location>
        <begin position="44"/>
        <end position="76"/>
    </location>
</feature>
<proteinExistence type="predicted"/>
<feature type="compositionally biased region" description="Polar residues" evidence="1">
    <location>
        <begin position="13"/>
        <end position="26"/>
    </location>
</feature>
<evidence type="ECO:0000313" key="3">
    <source>
        <dbReference type="Proteomes" id="UP000283269"/>
    </source>
</evidence>
<organism evidence="2 3">
    <name type="scientific">Psilocybe cyanescens</name>
    <dbReference type="NCBI Taxonomy" id="93625"/>
    <lineage>
        <taxon>Eukaryota</taxon>
        <taxon>Fungi</taxon>
        <taxon>Dikarya</taxon>
        <taxon>Basidiomycota</taxon>
        <taxon>Agaricomycotina</taxon>
        <taxon>Agaricomycetes</taxon>
        <taxon>Agaricomycetidae</taxon>
        <taxon>Agaricales</taxon>
        <taxon>Agaricineae</taxon>
        <taxon>Strophariaceae</taxon>
        <taxon>Psilocybe</taxon>
    </lineage>
</organism>
<dbReference type="EMBL" id="NHYD01003933">
    <property type="protein sequence ID" value="PPQ69485.1"/>
    <property type="molecule type" value="Genomic_DNA"/>
</dbReference>
<keyword evidence="3" id="KW-1185">Reference proteome</keyword>
<reference evidence="2 3" key="1">
    <citation type="journal article" date="2018" name="Evol. Lett.">
        <title>Horizontal gene cluster transfer increased hallucinogenic mushroom diversity.</title>
        <authorList>
            <person name="Reynolds H.T."/>
            <person name="Vijayakumar V."/>
            <person name="Gluck-Thaler E."/>
            <person name="Korotkin H.B."/>
            <person name="Matheny P.B."/>
            <person name="Slot J.C."/>
        </authorList>
    </citation>
    <scope>NUCLEOTIDE SEQUENCE [LARGE SCALE GENOMIC DNA]</scope>
    <source>
        <strain evidence="2 3">2631</strain>
    </source>
</reference>
<dbReference type="Proteomes" id="UP000283269">
    <property type="component" value="Unassembled WGS sequence"/>
</dbReference>
<gene>
    <name evidence="2" type="ORF">CVT25_002048</name>
</gene>
<accession>A0A409VT75</accession>
<evidence type="ECO:0000256" key="1">
    <source>
        <dbReference type="SAM" id="MobiDB-lite"/>
    </source>
</evidence>
<dbReference type="InParanoid" id="A0A409VT75"/>
<dbReference type="AlphaFoldDB" id="A0A409VT75"/>
<evidence type="ECO:0000313" key="2">
    <source>
        <dbReference type="EMBL" id="PPQ69485.1"/>
    </source>
</evidence>
<name>A0A409VT75_PSICY</name>
<protein>
    <submittedName>
        <fullName evidence="2">Uncharacterized protein</fullName>
    </submittedName>
</protein>
<feature type="region of interest" description="Disordered" evidence="1">
    <location>
        <begin position="1"/>
        <end position="26"/>
    </location>
</feature>
<dbReference type="OrthoDB" id="3040432at2759"/>
<sequence length="93" mass="10324">MFSSTKAKALHPTSRSNKHSSSLYDGRMSFNSDSSTLLNVGIPSYPTKLASSKNGRVTEDDMLDPEDRAWGPPPPMNFKWSLPKFSRKSSSRS</sequence>
<comment type="caution">
    <text evidence="2">The sequence shown here is derived from an EMBL/GenBank/DDBJ whole genome shotgun (WGS) entry which is preliminary data.</text>
</comment>